<dbReference type="SUPFAM" id="SSF53756">
    <property type="entry name" value="UDP-Glycosyltransferase/glycogen phosphorylase"/>
    <property type="match status" value="1"/>
</dbReference>
<dbReference type="RefSeq" id="WP_158397814.1">
    <property type="nucleotide sequence ID" value="NZ_CABHMY010000011.1"/>
</dbReference>
<evidence type="ECO:0000259" key="1">
    <source>
        <dbReference type="Pfam" id="PF00534"/>
    </source>
</evidence>
<keyword evidence="3" id="KW-0328">Glycosyltransferase</keyword>
<accession>A0A564S899</accession>
<dbReference type="PANTHER" id="PTHR45947">
    <property type="entry name" value="SULFOQUINOVOSYL TRANSFERASE SQD2"/>
    <property type="match status" value="1"/>
</dbReference>
<dbReference type="Proteomes" id="UP000406184">
    <property type="component" value="Unassembled WGS sequence"/>
</dbReference>
<dbReference type="InterPro" id="IPR001296">
    <property type="entry name" value="Glyco_trans_1"/>
</dbReference>
<dbReference type="Pfam" id="PF00534">
    <property type="entry name" value="Glycos_transf_1"/>
    <property type="match status" value="1"/>
</dbReference>
<dbReference type="EMBL" id="CABHMY010000011">
    <property type="protein sequence ID" value="VUW91272.1"/>
    <property type="molecule type" value="Genomic_DNA"/>
</dbReference>
<dbReference type="Pfam" id="PF13439">
    <property type="entry name" value="Glyco_transf_4"/>
    <property type="match status" value="1"/>
</dbReference>
<dbReference type="AlphaFoldDB" id="A0A564S899"/>
<evidence type="ECO:0000313" key="3">
    <source>
        <dbReference type="EMBL" id="VUW91272.1"/>
    </source>
</evidence>
<dbReference type="InterPro" id="IPR050194">
    <property type="entry name" value="Glycosyltransferase_grp1"/>
</dbReference>
<organism evidence="3 4">
    <name type="scientific">Faecalibacterium prausnitzii</name>
    <dbReference type="NCBI Taxonomy" id="853"/>
    <lineage>
        <taxon>Bacteria</taxon>
        <taxon>Bacillati</taxon>
        <taxon>Bacillota</taxon>
        <taxon>Clostridia</taxon>
        <taxon>Eubacteriales</taxon>
        <taxon>Oscillospiraceae</taxon>
        <taxon>Faecalibacterium</taxon>
    </lineage>
</organism>
<keyword evidence="3" id="KW-0808">Transferase</keyword>
<reference evidence="3 4" key="1">
    <citation type="submission" date="2019-07" db="EMBL/GenBank/DDBJ databases">
        <authorList>
            <person name="Hibberd C M."/>
            <person name="Gehrig L. J."/>
            <person name="Chang H.-W."/>
            <person name="Venkatesh S."/>
        </authorList>
    </citation>
    <scope>NUCLEOTIDE SEQUENCE [LARGE SCALE GENOMIC DNA]</scope>
    <source>
        <strain evidence="3">Faecalibacterium_prausnitzii_JG_BgPS064</strain>
    </source>
</reference>
<dbReference type="GO" id="GO:0016757">
    <property type="term" value="F:glycosyltransferase activity"/>
    <property type="evidence" value="ECO:0007669"/>
    <property type="project" value="UniProtKB-KW"/>
</dbReference>
<feature type="domain" description="Glycosyl transferase family 1" evidence="1">
    <location>
        <begin position="168"/>
        <end position="324"/>
    </location>
</feature>
<name>A0A564S899_9FIRM</name>
<gene>
    <name evidence="3" type="primary">tuaC</name>
    <name evidence="3" type="ORF">FPPS064S07_01892</name>
</gene>
<dbReference type="PANTHER" id="PTHR45947:SF3">
    <property type="entry name" value="SULFOQUINOVOSYL TRANSFERASE SQD2"/>
    <property type="match status" value="1"/>
</dbReference>
<dbReference type="EC" id="2.4.-.-" evidence="3"/>
<keyword evidence="4" id="KW-1185">Reference proteome</keyword>
<feature type="domain" description="Glycosyltransferase subfamily 4-like N-terminal" evidence="2">
    <location>
        <begin position="15"/>
        <end position="155"/>
    </location>
</feature>
<dbReference type="Gene3D" id="3.40.50.2000">
    <property type="entry name" value="Glycogen Phosphorylase B"/>
    <property type="match status" value="2"/>
</dbReference>
<sequence>MKIAILGPVTTKTYFGGVAVFDEELAAGFKHNEWEVVLITNQKNADSEKNGVPVRMINAISARKIIKEESPDIILASLQYAKYWRFCKENAIRIYFLHGFFNRSYYGKLKSEAASLYQRLIAKQSHYVFANSYFTKMVNDQFFGIQTNEVFHLGVTSEYYSAILNTEVPKEKGAILYTGRLVSAKGIGNLLGAMKVLKDGGMPYKAYIAGDGPDKEKLEKYVAKNNLDVHFLGRVSQKDLVTYYSKAEIFVSLNPSEPFGIVFPEALLARCKIVCPCTGGQVEYLMDYKDTVAFVDEASPDAVANGIERLGKSPVAAELSDKYIQTFRYDTVAKEMIDYLNVRGKTNGS</sequence>
<dbReference type="InterPro" id="IPR028098">
    <property type="entry name" value="Glyco_trans_4-like_N"/>
</dbReference>
<evidence type="ECO:0000313" key="4">
    <source>
        <dbReference type="Proteomes" id="UP000406184"/>
    </source>
</evidence>
<evidence type="ECO:0000259" key="2">
    <source>
        <dbReference type="Pfam" id="PF13439"/>
    </source>
</evidence>
<proteinExistence type="predicted"/>
<dbReference type="CDD" id="cd03801">
    <property type="entry name" value="GT4_PimA-like"/>
    <property type="match status" value="1"/>
</dbReference>
<protein>
    <submittedName>
        <fullName evidence="3">Teichuronic acid biosynthesis glycosyltransferase TuaC</fullName>
        <ecNumber evidence="3">2.4.-.-</ecNumber>
    </submittedName>
</protein>